<comment type="caution">
    <text evidence="7">The sequence shown here is derived from an EMBL/GenBank/DDBJ whole genome shotgun (WGS) entry which is preliminary data.</text>
</comment>
<dbReference type="SUPFAM" id="SSF51316">
    <property type="entry name" value="Mss4-like"/>
    <property type="match status" value="1"/>
</dbReference>
<dbReference type="InterPro" id="IPR011057">
    <property type="entry name" value="Mss4-like_sf"/>
</dbReference>
<dbReference type="PROSITE" id="PS51790">
    <property type="entry name" value="MSRB"/>
    <property type="match status" value="1"/>
</dbReference>
<dbReference type="Pfam" id="PF01641">
    <property type="entry name" value="SelR"/>
    <property type="match status" value="1"/>
</dbReference>
<feature type="region of interest" description="Disordered" evidence="5">
    <location>
        <begin position="340"/>
        <end position="441"/>
    </location>
</feature>
<keyword evidence="3" id="KW-0560">Oxidoreductase</keyword>
<feature type="region of interest" description="Disordered" evidence="5">
    <location>
        <begin position="206"/>
        <end position="237"/>
    </location>
</feature>
<dbReference type="PANTHER" id="PTHR10173:SF52">
    <property type="entry name" value="METHIONINE-R-SULFOXIDE REDUCTASE B1"/>
    <property type="match status" value="1"/>
</dbReference>
<feature type="compositionally biased region" description="Low complexity" evidence="5">
    <location>
        <begin position="352"/>
        <end position="370"/>
    </location>
</feature>
<feature type="compositionally biased region" description="Polar residues" evidence="5">
    <location>
        <begin position="340"/>
        <end position="351"/>
    </location>
</feature>
<dbReference type="Proteomes" id="UP001642540">
    <property type="component" value="Unassembled WGS sequence"/>
</dbReference>
<dbReference type="Gene3D" id="2.170.150.20">
    <property type="entry name" value="Peptide methionine sulfoxide reductase"/>
    <property type="match status" value="1"/>
</dbReference>
<evidence type="ECO:0000256" key="2">
    <source>
        <dbReference type="ARBA" id="ARBA00012499"/>
    </source>
</evidence>
<comment type="similarity">
    <text evidence="1">Belongs to the MsrB Met sulfoxide reductase family.</text>
</comment>
<evidence type="ECO:0000256" key="5">
    <source>
        <dbReference type="SAM" id="MobiDB-lite"/>
    </source>
</evidence>
<dbReference type="PANTHER" id="PTHR10173">
    <property type="entry name" value="METHIONINE SULFOXIDE REDUCTASE"/>
    <property type="match status" value="1"/>
</dbReference>
<keyword evidence="8" id="KW-1185">Reference proteome</keyword>
<reference evidence="7 8" key="1">
    <citation type="submission" date="2024-08" db="EMBL/GenBank/DDBJ databases">
        <authorList>
            <person name="Cucini C."/>
            <person name="Frati F."/>
        </authorList>
    </citation>
    <scope>NUCLEOTIDE SEQUENCE [LARGE SCALE GENOMIC DNA]</scope>
</reference>
<dbReference type="EC" id="1.8.4.12" evidence="2"/>
<name>A0ABP1QBB1_9HEXA</name>
<sequence>MSQKLREINGDSISSKQQRNGSSSAVGENGNDINARKAALTPLEFRVTQQRETERPYSNKYNKHWEAGVYHCVVCDAELFKSETKFESKSGWPAFYNVVDAKRVKLTPDLSHIGANLLLLVARPDLARTEVSCANCNAHLGHLFEDGPKPTGLRYCINSASLNFKSEGSEITDPNGLPVPPASTGNGNVRVPVREYVCNPENMCSRPAATPKSVSSTIKDSPSGGKSARDSFFSSVESNGSALPPMGALCLNNQSCQRVLTRKPSSDNILKSSVISNGAENQVSNSTSNGISKEMSSNIENNGTENNTATTPLSSKSRYPFSKGVSLTAARINFFQKITTKTDSPSPSRWASTFNSRWSSNKSSSSHSNNIVETHNTANRFPSSCSSGSLSSVSQQSKSAELPPLQPRRSSSSFFSNSTSSPPIEQVSTPPRPVALRETTL</sequence>
<feature type="compositionally biased region" description="Polar residues" evidence="5">
    <location>
        <begin position="280"/>
        <end position="297"/>
    </location>
</feature>
<evidence type="ECO:0000256" key="4">
    <source>
        <dbReference type="ARBA" id="ARBA00048488"/>
    </source>
</evidence>
<dbReference type="InterPro" id="IPR028427">
    <property type="entry name" value="Met_Sox_Rdtase_MsrB"/>
</dbReference>
<gene>
    <name evidence="7" type="ORF">ODALV1_LOCUS8834</name>
</gene>
<feature type="domain" description="MsrB" evidence="6">
    <location>
        <begin position="33"/>
        <end position="167"/>
    </location>
</feature>
<feature type="compositionally biased region" description="Low complexity" evidence="5">
    <location>
        <begin position="298"/>
        <end position="311"/>
    </location>
</feature>
<comment type="catalytic activity">
    <reaction evidence="4">
        <text>L-methionyl-[protein] + [thioredoxin]-disulfide + H2O = L-methionyl-(R)-S-oxide-[protein] + [thioredoxin]-dithiol</text>
        <dbReference type="Rhea" id="RHEA:24164"/>
        <dbReference type="Rhea" id="RHEA-COMP:10698"/>
        <dbReference type="Rhea" id="RHEA-COMP:10700"/>
        <dbReference type="Rhea" id="RHEA-COMP:12313"/>
        <dbReference type="Rhea" id="RHEA-COMP:12314"/>
        <dbReference type="ChEBI" id="CHEBI:15377"/>
        <dbReference type="ChEBI" id="CHEBI:16044"/>
        <dbReference type="ChEBI" id="CHEBI:29950"/>
        <dbReference type="ChEBI" id="CHEBI:45764"/>
        <dbReference type="ChEBI" id="CHEBI:50058"/>
        <dbReference type="EC" id="1.8.4.12"/>
    </reaction>
</comment>
<feature type="compositionally biased region" description="Low complexity" evidence="5">
    <location>
        <begin position="410"/>
        <end position="421"/>
    </location>
</feature>
<feature type="compositionally biased region" description="Polar residues" evidence="5">
    <location>
        <begin position="11"/>
        <end position="26"/>
    </location>
</feature>
<evidence type="ECO:0000313" key="8">
    <source>
        <dbReference type="Proteomes" id="UP001642540"/>
    </source>
</evidence>
<organism evidence="7 8">
    <name type="scientific">Orchesella dallaii</name>
    <dbReference type="NCBI Taxonomy" id="48710"/>
    <lineage>
        <taxon>Eukaryota</taxon>
        <taxon>Metazoa</taxon>
        <taxon>Ecdysozoa</taxon>
        <taxon>Arthropoda</taxon>
        <taxon>Hexapoda</taxon>
        <taxon>Collembola</taxon>
        <taxon>Entomobryomorpha</taxon>
        <taxon>Entomobryoidea</taxon>
        <taxon>Orchesellidae</taxon>
        <taxon>Orchesellinae</taxon>
        <taxon>Orchesella</taxon>
    </lineage>
</organism>
<evidence type="ECO:0000256" key="1">
    <source>
        <dbReference type="ARBA" id="ARBA00007174"/>
    </source>
</evidence>
<feature type="compositionally biased region" description="Low complexity" evidence="5">
    <location>
        <begin position="383"/>
        <end position="399"/>
    </location>
</feature>
<evidence type="ECO:0000313" key="7">
    <source>
        <dbReference type="EMBL" id="CAL8094608.1"/>
    </source>
</evidence>
<evidence type="ECO:0000256" key="3">
    <source>
        <dbReference type="ARBA" id="ARBA00023002"/>
    </source>
</evidence>
<dbReference type="NCBIfam" id="TIGR00357">
    <property type="entry name" value="peptide-methionine (R)-S-oxide reductase MsrB"/>
    <property type="match status" value="1"/>
</dbReference>
<dbReference type="EMBL" id="CAXLJM020000027">
    <property type="protein sequence ID" value="CAL8094608.1"/>
    <property type="molecule type" value="Genomic_DNA"/>
</dbReference>
<proteinExistence type="inferred from homology"/>
<dbReference type="InterPro" id="IPR002579">
    <property type="entry name" value="Met_Sox_Rdtase_MsrB_dom"/>
</dbReference>
<feature type="region of interest" description="Disordered" evidence="5">
    <location>
        <begin position="280"/>
        <end position="320"/>
    </location>
</feature>
<feature type="compositionally biased region" description="Polar residues" evidence="5">
    <location>
        <begin position="371"/>
        <end position="382"/>
    </location>
</feature>
<evidence type="ECO:0000259" key="6">
    <source>
        <dbReference type="PROSITE" id="PS51790"/>
    </source>
</evidence>
<accession>A0ABP1QBB1</accession>
<feature type="region of interest" description="Disordered" evidence="5">
    <location>
        <begin position="1"/>
        <end position="33"/>
    </location>
</feature>
<protein>
    <recommendedName>
        <fullName evidence="2">peptide-methionine (R)-S-oxide reductase</fullName>
        <ecNumber evidence="2">1.8.4.12</ecNumber>
    </recommendedName>
</protein>